<evidence type="ECO:0000256" key="4">
    <source>
        <dbReference type="PROSITE-ProRule" id="PRU00470"/>
    </source>
</evidence>
<feature type="compositionally biased region" description="Basic residues" evidence="5">
    <location>
        <begin position="1"/>
        <end position="12"/>
    </location>
</feature>
<feature type="compositionally biased region" description="Polar residues" evidence="5">
    <location>
        <begin position="57"/>
        <end position="67"/>
    </location>
</feature>
<evidence type="ECO:0000256" key="3">
    <source>
        <dbReference type="ARBA" id="ARBA00022833"/>
    </source>
</evidence>
<dbReference type="SMR" id="A0A251PFZ4"/>
<evidence type="ECO:0000313" key="7">
    <source>
        <dbReference type="EMBL" id="ONI10486.1"/>
    </source>
</evidence>
<keyword evidence="3" id="KW-0862">Zinc</keyword>
<reference evidence="7 8" key="1">
    <citation type="journal article" date="2013" name="Nat. Genet.">
        <title>The high-quality draft genome of peach (Prunus persica) identifies unique patterns of genetic diversity, domestication and genome evolution.</title>
        <authorList>
            <consortium name="International Peach Genome Initiative"/>
            <person name="Verde I."/>
            <person name="Abbott A.G."/>
            <person name="Scalabrin S."/>
            <person name="Jung S."/>
            <person name="Shu S."/>
            <person name="Marroni F."/>
            <person name="Zhebentyayeva T."/>
            <person name="Dettori M.T."/>
            <person name="Grimwood J."/>
            <person name="Cattonaro F."/>
            <person name="Zuccolo A."/>
            <person name="Rossini L."/>
            <person name="Jenkins J."/>
            <person name="Vendramin E."/>
            <person name="Meisel L.A."/>
            <person name="Decroocq V."/>
            <person name="Sosinski B."/>
            <person name="Prochnik S."/>
            <person name="Mitros T."/>
            <person name="Policriti A."/>
            <person name="Cipriani G."/>
            <person name="Dondini L."/>
            <person name="Ficklin S."/>
            <person name="Goodstein D.M."/>
            <person name="Xuan P."/>
            <person name="Del Fabbro C."/>
            <person name="Aramini V."/>
            <person name="Copetti D."/>
            <person name="Gonzalez S."/>
            <person name="Horner D.S."/>
            <person name="Falchi R."/>
            <person name="Lucas S."/>
            <person name="Mica E."/>
            <person name="Maldonado J."/>
            <person name="Lazzari B."/>
            <person name="Bielenberg D."/>
            <person name="Pirona R."/>
            <person name="Miculan M."/>
            <person name="Barakat A."/>
            <person name="Testolin R."/>
            <person name="Stella A."/>
            <person name="Tartarini S."/>
            <person name="Tonutti P."/>
            <person name="Arus P."/>
            <person name="Orellana A."/>
            <person name="Wells C."/>
            <person name="Main D."/>
            <person name="Vizzotto G."/>
            <person name="Silva H."/>
            <person name="Salamini F."/>
            <person name="Schmutz J."/>
            <person name="Morgante M."/>
            <person name="Rokhsar D.S."/>
        </authorList>
    </citation>
    <scope>NUCLEOTIDE SEQUENCE [LARGE SCALE GENOMIC DNA]</scope>
    <source>
        <strain evidence="8">cv. Nemared</strain>
    </source>
</reference>
<dbReference type="Pfam" id="PF03110">
    <property type="entry name" value="SBP"/>
    <property type="match status" value="1"/>
</dbReference>
<dbReference type="PROSITE" id="PS51141">
    <property type="entry name" value="ZF_SBP"/>
    <property type="match status" value="1"/>
</dbReference>
<dbReference type="SUPFAM" id="SSF103612">
    <property type="entry name" value="SBT domain"/>
    <property type="match status" value="1"/>
</dbReference>
<organism evidence="7 8">
    <name type="scientific">Prunus persica</name>
    <name type="common">Peach</name>
    <name type="synonym">Amygdalus persica</name>
    <dbReference type="NCBI Taxonomy" id="3760"/>
    <lineage>
        <taxon>Eukaryota</taxon>
        <taxon>Viridiplantae</taxon>
        <taxon>Streptophyta</taxon>
        <taxon>Embryophyta</taxon>
        <taxon>Tracheophyta</taxon>
        <taxon>Spermatophyta</taxon>
        <taxon>Magnoliopsida</taxon>
        <taxon>eudicotyledons</taxon>
        <taxon>Gunneridae</taxon>
        <taxon>Pentapetalae</taxon>
        <taxon>rosids</taxon>
        <taxon>fabids</taxon>
        <taxon>Rosales</taxon>
        <taxon>Rosaceae</taxon>
        <taxon>Amygdaloideae</taxon>
        <taxon>Amygdaleae</taxon>
        <taxon>Prunus</taxon>
    </lineage>
</organism>
<feature type="region of interest" description="Disordered" evidence="5">
    <location>
        <begin position="1"/>
        <end position="84"/>
    </location>
</feature>
<keyword evidence="8" id="KW-1185">Reference proteome</keyword>
<evidence type="ECO:0000256" key="5">
    <source>
        <dbReference type="SAM" id="MobiDB-lite"/>
    </source>
</evidence>
<evidence type="ECO:0000256" key="1">
    <source>
        <dbReference type="ARBA" id="ARBA00022723"/>
    </source>
</evidence>
<accession>A0A251PFZ4</accession>
<dbReference type="GO" id="GO:0008270">
    <property type="term" value="F:zinc ion binding"/>
    <property type="evidence" value="ECO:0007669"/>
    <property type="project" value="UniProtKB-KW"/>
</dbReference>
<evidence type="ECO:0000313" key="8">
    <source>
        <dbReference type="Proteomes" id="UP000006882"/>
    </source>
</evidence>
<dbReference type="Gramene" id="ONI10486">
    <property type="protein sequence ID" value="ONI10486"/>
    <property type="gene ID" value="PRUPE_4G050400"/>
</dbReference>
<evidence type="ECO:0000259" key="6">
    <source>
        <dbReference type="PROSITE" id="PS51141"/>
    </source>
</evidence>
<protein>
    <recommendedName>
        <fullName evidence="6">SBP-type domain-containing protein</fullName>
    </recommendedName>
</protein>
<dbReference type="GO" id="GO:0003677">
    <property type="term" value="F:DNA binding"/>
    <property type="evidence" value="ECO:0007669"/>
    <property type="project" value="InterPro"/>
</dbReference>
<dbReference type="PANTHER" id="PTHR31251">
    <property type="entry name" value="SQUAMOSA PROMOTER-BINDING-LIKE PROTEIN 4"/>
    <property type="match status" value="1"/>
</dbReference>
<dbReference type="InterPro" id="IPR004333">
    <property type="entry name" value="SBP_dom"/>
</dbReference>
<dbReference type="AlphaFoldDB" id="A0A251PFZ4"/>
<feature type="domain" description="SBP-type" evidence="6">
    <location>
        <begin position="78"/>
        <end position="155"/>
    </location>
</feature>
<keyword evidence="2 4" id="KW-0863">Zinc-finger</keyword>
<dbReference type="Gene3D" id="4.10.1100.10">
    <property type="entry name" value="Transcription factor, SBP-box domain"/>
    <property type="match status" value="1"/>
</dbReference>
<keyword evidence="1" id="KW-0479">Metal-binding</keyword>
<dbReference type="Proteomes" id="UP000006882">
    <property type="component" value="Chromosome G4"/>
</dbReference>
<evidence type="ECO:0000256" key="2">
    <source>
        <dbReference type="ARBA" id="ARBA00022771"/>
    </source>
</evidence>
<name>A0A251PFZ4_PRUPE</name>
<dbReference type="STRING" id="3760.A0A251PFZ4"/>
<sequence>MESNRAHGKRSLNYKMEEEEEEEEDEEEEQEEEEDDEDTNRSSLVYGEDDRRKRVLTVNSATSTPNKRGSGAGGSMARPSCQADDCNADLSDAKQYYRRHKVCGVHAKAPAVRVGGVQQRFCQQCSSAEKIAKEKEKNKMKGRKPFTPKKKKRERRRRRRKRSGLITIYCDS</sequence>
<dbReference type="InterPro" id="IPR036893">
    <property type="entry name" value="SBP_sf"/>
</dbReference>
<feature type="compositionally biased region" description="Basic residues" evidence="5">
    <location>
        <begin position="140"/>
        <end position="163"/>
    </location>
</feature>
<proteinExistence type="predicted"/>
<dbReference type="InterPro" id="IPR044817">
    <property type="entry name" value="SBP-like"/>
</dbReference>
<dbReference type="GO" id="GO:0005634">
    <property type="term" value="C:nucleus"/>
    <property type="evidence" value="ECO:0007669"/>
    <property type="project" value="InterPro"/>
</dbReference>
<feature type="compositionally biased region" description="Acidic residues" evidence="5">
    <location>
        <begin position="17"/>
        <end position="38"/>
    </location>
</feature>
<gene>
    <name evidence="7" type="ORF">PRUPE_4G050400</name>
</gene>
<dbReference type="EMBL" id="CM007654">
    <property type="protein sequence ID" value="ONI10486.1"/>
    <property type="molecule type" value="Genomic_DNA"/>
</dbReference>
<feature type="region of interest" description="Disordered" evidence="5">
    <location>
        <begin position="133"/>
        <end position="172"/>
    </location>
</feature>
<dbReference type="PANTHER" id="PTHR31251:SF169">
    <property type="entry name" value="SQUAMOSA PROMOTER-BINDING-LIKE PROTEIN 8"/>
    <property type="match status" value="1"/>
</dbReference>